<evidence type="ECO:0000256" key="23">
    <source>
        <dbReference type="ARBA" id="ARBA00048364"/>
    </source>
</evidence>
<evidence type="ECO:0000256" key="10">
    <source>
        <dbReference type="ARBA" id="ARBA00022737"/>
    </source>
</evidence>
<evidence type="ECO:0000256" key="9">
    <source>
        <dbReference type="ARBA" id="ARBA00022723"/>
    </source>
</evidence>
<evidence type="ECO:0000256" key="21">
    <source>
        <dbReference type="ARBA" id="ARBA00023586"/>
    </source>
</evidence>
<dbReference type="InterPro" id="IPR005083">
    <property type="entry name" value="YopJ-like"/>
</dbReference>
<evidence type="ECO:0000256" key="25">
    <source>
        <dbReference type="SAM" id="MobiDB-lite"/>
    </source>
</evidence>
<evidence type="ECO:0000256" key="7">
    <source>
        <dbReference type="ARBA" id="ARBA00022670"/>
    </source>
</evidence>
<keyword evidence="20" id="KW-0012">Acyltransferase</keyword>
<dbReference type="GO" id="GO:0044164">
    <property type="term" value="C:host cell cytosol"/>
    <property type="evidence" value="ECO:0007669"/>
    <property type="project" value="UniProtKB-SubCell"/>
</dbReference>
<dbReference type="GO" id="GO:0008289">
    <property type="term" value="F:lipid binding"/>
    <property type="evidence" value="ECO:0007669"/>
    <property type="project" value="UniProtKB-KW"/>
</dbReference>
<evidence type="ECO:0000256" key="18">
    <source>
        <dbReference type="ARBA" id="ARBA00023136"/>
    </source>
</evidence>
<comment type="catalytic activity">
    <reaction evidence="24">
        <text>L-seryl-[protein] + acetyl-CoA = O-acetyl-L-seryl-[protein] + CoA</text>
        <dbReference type="Rhea" id="RHEA:59392"/>
        <dbReference type="Rhea" id="RHEA-COMP:9863"/>
        <dbReference type="Rhea" id="RHEA-COMP:15352"/>
        <dbReference type="ChEBI" id="CHEBI:29999"/>
        <dbReference type="ChEBI" id="CHEBI:57287"/>
        <dbReference type="ChEBI" id="CHEBI:57288"/>
        <dbReference type="ChEBI" id="CHEBI:141128"/>
    </reaction>
    <physiologicalReaction direction="left-to-right" evidence="24">
        <dbReference type="Rhea" id="RHEA:59393"/>
    </physiologicalReaction>
</comment>
<keyword evidence="16" id="KW-0843">Virulence</keyword>
<dbReference type="Pfam" id="PF11713">
    <property type="entry name" value="Peptidase_C80"/>
    <property type="match status" value="1"/>
</dbReference>
<keyword evidence="15" id="KW-1043">Host membrane</keyword>
<evidence type="ECO:0000256" key="19">
    <source>
        <dbReference type="ARBA" id="ARBA00023200"/>
    </source>
</evidence>
<evidence type="ECO:0000256" key="12">
    <source>
        <dbReference type="ARBA" id="ARBA00022807"/>
    </source>
</evidence>
<dbReference type="GO" id="GO:0016746">
    <property type="term" value="F:acyltransferase activity"/>
    <property type="evidence" value="ECO:0007669"/>
    <property type="project" value="UniProtKB-KW"/>
</dbReference>
<evidence type="ECO:0000256" key="17">
    <source>
        <dbReference type="ARBA" id="ARBA00023121"/>
    </source>
</evidence>
<evidence type="ECO:0000256" key="24">
    <source>
        <dbReference type="ARBA" id="ARBA00048662"/>
    </source>
</evidence>
<evidence type="ECO:0000256" key="3">
    <source>
        <dbReference type="ARBA" id="ARBA00004613"/>
    </source>
</evidence>
<dbReference type="STRING" id="1878942.GCA_900128755_00745"/>
<gene>
    <name evidence="27" type="ORF">CCS41_07870</name>
</gene>
<evidence type="ECO:0000313" key="27">
    <source>
        <dbReference type="EMBL" id="AWK14411.1"/>
    </source>
</evidence>
<keyword evidence="13" id="KW-0068">Autocatalytic cleavage</keyword>
<comment type="subcellular location">
    <subcellularLocation>
        <location evidence="2">Host cell membrane</location>
    </subcellularLocation>
    <subcellularLocation>
        <location evidence="21">Host cytoplasm</location>
        <location evidence="21">Host cytosol</location>
    </subcellularLocation>
    <subcellularLocation>
        <location evidence="3">Secreted</location>
    </subcellularLocation>
</comment>
<reference evidence="27 28" key="1">
    <citation type="submission" date="2017-05" db="EMBL/GenBank/DDBJ databases">
        <title>Genome sequence of Candidatus Fukatsuia symbiotica and Candidatus Hamiltonella defensa from Acyrthosiphon pisum strain 5D.</title>
        <authorList>
            <person name="Patel V.A."/>
            <person name="Chevignon G."/>
            <person name="Russell J.A."/>
            <person name="Oliver K.M."/>
        </authorList>
    </citation>
    <scope>NUCLEOTIDE SEQUENCE [LARGE SCALE GENOMIC DNA]</scope>
    <source>
        <strain evidence="27 28">5D</strain>
    </source>
</reference>
<evidence type="ECO:0000259" key="26">
    <source>
        <dbReference type="PROSITE" id="PS51771"/>
    </source>
</evidence>
<dbReference type="PROSITE" id="PS51771">
    <property type="entry name" value="CGT_MARTX_CPD"/>
    <property type="match status" value="1"/>
</dbReference>
<keyword evidence="4" id="KW-1032">Host cell membrane</keyword>
<keyword evidence="14" id="KW-0460">Magnesium</keyword>
<evidence type="ECO:0000256" key="16">
    <source>
        <dbReference type="ARBA" id="ARBA00023026"/>
    </source>
</evidence>
<dbReference type="GO" id="GO:0020002">
    <property type="term" value="C:host cell plasma membrane"/>
    <property type="evidence" value="ECO:0007669"/>
    <property type="project" value="UniProtKB-SubCell"/>
</dbReference>
<evidence type="ECO:0000256" key="8">
    <source>
        <dbReference type="ARBA" id="ARBA00022679"/>
    </source>
</evidence>
<organism evidence="27 28">
    <name type="scientific">Candidatus Fukatsuia symbiotica</name>
    <dbReference type="NCBI Taxonomy" id="1878942"/>
    <lineage>
        <taxon>Bacteria</taxon>
        <taxon>Pseudomonadati</taxon>
        <taxon>Pseudomonadota</taxon>
        <taxon>Gammaproteobacteria</taxon>
        <taxon>Enterobacterales</taxon>
        <taxon>Yersiniaceae</taxon>
        <taxon>Candidatus Fukatsuia</taxon>
    </lineage>
</organism>
<evidence type="ECO:0000256" key="13">
    <source>
        <dbReference type="ARBA" id="ARBA00022813"/>
    </source>
</evidence>
<keyword evidence="8" id="KW-0808">Transferase</keyword>
<keyword evidence="5" id="KW-0964">Secreted</keyword>
<comment type="cofactor">
    <cofactor evidence="1">
        <name>Mg(2+)</name>
        <dbReference type="ChEBI" id="CHEBI:18420"/>
    </cofactor>
</comment>
<evidence type="ECO:0000256" key="22">
    <source>
        <dbReference type="ARBA" id="ARBA00023785"/>
    </source>
</evidence>
<dbReference type="Proteomes" id="UP000261875">
    <property type="component" value="Chromosome"/>
</dbReference>
<feature type="compositionally biased region" description="Acidic residues" evidence="25">
    <location>
        <begin position="227"/>
        <end position="236"/>
    </location>
</feature>
<evidence type="ECO:0000256" key="11">
    <source>
        <dbReference type="ARBA" id="ARBA00022801"/>
    </source>
</evidence>
<dbReference type="EMBL" id="CP021659">
    <property type="protein sequence ID" value="AWK14411.1"/>
    <property type="molecule type" value="Genomic_DNA"/>
</dbReference>
<keyword evidence="12" id="KW-0788">Thiol protease</keyword>
<keyword evidence="18" id="KW-0472">Membrane</keyword>
<keyword evidence="28" id="KW-1185">Reference proteome</keyword>
<dbReference type="Pfam" id="PF03421">
    <property type="entry name" value="Acetyltransf_14"/>
    <property type="match status" value="1"/>
</dbReference>
<keyword evidence="11" id="KW-0378">Hydrolase</keyword>
<comment type="similarity">
    <text evidence="22">Belongs to the acetyltransferase YopJ family.</text>
</comment>
<keyword evidence="6" id="KW-0800">Toxin</keyword>
<sequence>MPTAHRVHTNPVSTPQKNDHWTKKVQETFSSFENGEKLALQKLKILFPLKTEKEIGDIWKSFNISGEMRQRLVFELAGEGSIPLWAETHKTASMDVNNLHRFDHIRSITDSMIAQLQRGNKINPQHSAVFYFSPQFLADYAQISGYQTNDKGALFRTDMSGVFRGDHRTPDELAMDGKMLAFNGGHSDQHTTETTLCTSTDYRDGVDYGHTHVGEAGQFNYGYQDAESPDPSDSDSIDSQPSERLREHQTDGFVYLIDTRGLEAVPIADNLVLNPHKSVEAGGVIPAEVHISALSGTGITSDRIWLVNSLGTKAVKIDALYKHFPQQLSDLNSRTLNGEKSYIYDALFDDAALKGIAVLDISEMTRSGATQNIRDYQHPDYSRVDAGITLSSIVVPTASTSVKLPTSQAVQRSEAHSERHSSHELINVTIDDFLDKLVNYFLKIKKSIDNHIQMGASDSLTWDKKFLAPIVALANEKKPGLDLFLCDNPDDFVKKIKTLVGSDHQNQVKTARFIVPSCDGGHFAAFDCRVTTENKISIIGVDSSSKMGAGILTMQLLKILSTKLPNASFKMMLTFLQSSHGECAIFSLALAKKMFEEQTIFQELHEKNLAGQLVSVADPSSPYLEPKDSYRYLPATMMKHFQSQRELNEYLAQNPKARDLIINNKRQTLATRLQQHRTFTSSHGPEGGVITCSNSIELERKKIILSLITELLSNPEDTSKKIQPSQAIPHLGSEEEIKEISFAFDQHKDFIEVLGDLIPDNLKGSLSKAFSRQVMLETLIRGPNGVKEFITWLEILVDDYLVYKDLTEYLDIDRYLTPKDQYRRHHRGIIITHLGLLQSENTEMWREKFDSSGLRIANSHFTQDPADDVLNVIKRANYKNFMDQLRTLTENSYIFIDAITSDTKNYGASAITVDEEGGKKIWSYFDPDSGYQVFAHYDDFRQFMDHHFTGIDQRTLSIHFQNFRGVEGEGQSPPDDLPAQYESGSSKQLEYNDKIHVIKDAIQRRLPIYMAKNVTATITSYSEPVEDNDNNKIIPSVTVDVEVRGSAPEIQTKVVTVVIPAGDIEEIQKALKSNRDKIVKFEGHTLTMTEVDTWNPLNITPMPDGGESDYSLQLIMQLENDLASRQAATALASKHARGTVVFQLDKQGGSRNVYGENELTIPPREAKKQLRVQFPMHGNHGEYQQYLAGQTPAELAKNFAVFMRKLRQQYPHLPEIDHISLVACEAVTPDKRSGLLWQFADELIKQGITHKTISAYSTKIGVSPLSTEEQTISPGRKITPLSKFEGYYYHHDSRFKATLEWDSVQRKHILLHPAKEKVWQLIYWMTGEQAVTSLGQPGSSERKVSQRIEAHRVAWNEKMQRAQQWLDMHPELENSPLSQVAEQVSASESLLSSPTITPYDEVLIKQTDRARTVMEVQRLEQAVSNEIDRQEKMLTRQEGKAYRFKRLGATEEGKTSLIFVPVEEEPEGELKQEKRLTEKTRLSESDVFTHMRNKMAEVEPGIAETEGYLP</sequence>
<dbReference type="GO" id="GO:0005576">
    <property type="term" value="C:extracellular region"/>
    <property type="evidence" value="ECO:0007669"/>
    <property type="project" value="UniProtKB-SubCell"/>
</dbReference>
<dbReference type="OrthoDB" id="7026620at2"/>
<dbReference type="GO" id="GO:0008234">
    <property type="term" value="F:cysteine-type peptidase activity"/>
    <property type="evidence" value="ECO:0007669"/>
    <property type="project" value="UniProtKB-KW"/>
</dbReference>
<evidence type="ECO:0000256" key="5">
    <source>
        <dbReference type="ARBA" id="ARBA00022525"/>
    </source>
</evidence>
<evidence type="ECO:0000256" key="15">
    <source>
        <dbReference type="ARBA" id="ARBA00022870"/>
    </source>
</evidence>
<dbReference type="GO" id="GO:0046872">
    <property type="term" value="F:metal ion binding"/>
    <property type="evidence" value="ECO:0007669"/>
    <property type="project" value="UniProtKB-KW"/>
</dbReference>
<keyword evidence="19" id="KW-1035">Host cytoplasm</keyword>
<evidence type="ECO:0000256" key="6">
    <source>
        <dbReference type="ARBA" id="ARBA00022656"/>
    </source>
</evidence>
<keyword evidence="9" id="KW-0479">Metal-binding</keyword>
<evidence type="ECO:0000256" key="14">
    <source>
        <dbReference type="ARBA" id="ARBA00022842"/>
    </source>
</evidence>
<evidence type="ECO:0000256" key="20">
    <source>
        <dbReference type="ARBA" id="ARBA00023315"/>
    </source>
</evidence>
<evidence type="ECO:0000256" key="4">
    <source>
        <dbReference type="ARBA" id="ARBA00022511"/>
    </source>
</evidence>
<dbReference type="GO" id="GO:0006508">
    <property type="term" value="P:proteolysis"/>
    <property type="evidence" value="ECO:0007669"/>
    <property type="project" value="UniProtKB-KW"/>
</dbReference>
<keyword evidence="7" id="KW-0645">Protease</keyword>
<accession>A0A2U8I5I1</accession>
<proteinExistence type="inferred from homology"/>
<dbReference type="CDD" id="cd20494">
    <property type="entry name" value="C58_RtxA"/>
    <property type="match status" value="1"/>
</dbReference>
<feature type="domain" description="Peptidase C80" evidence="26">
    <location>
        <begin position="1101"/>
        <end position="1301"/>
    </location>
</feature>
<comment type="catalytic activity">
    <reaction evidence="23">
        <text>L-threonyl-[protein] + acetyl-CoA = O-acetyl-L-threonyl-[protein] + CoA</text>
        <dbReference type="Rhea" id="RHEA:65340"/>
        <dbReference type="Rhea" id="RHEA-COMP:11060"/>
        <dbReference type="Rhea" id="RHEA-COMP:16780"/>
        <dbReference type="ChEBI" id="CHEBI:30013"/>
        <dbReference type="ChEBI" id="CHEBI:57287"/>
        <dbReference type="ChEBI" id="CHEBI:57288"/>
        <dbReference type="ChEBI" id="CHEBI:141025"/>
    </reaction>
    <physiologicalReaction direction="left-to-right" evidence="23">
        <dbReference type="Rhea" id="RHEA:65341"/>
    </physiologicalReaction>
</comment>
<dbReference type="InterPro" id="IPR038383">
    <property type="entry name" value="CPD_dom_sf"/>
</dbReference>
<dbReference type="RefSeq" id="WP_072549667.1">
    <property type="nucleotide sequence ID" value="NZ_CP021659.1"/>
</dbReference>
<evidence type="ECO:0000256" key="1">
    <source>
        <dbReference type="ARBA" id="ARBA00001946"/>
    </source>
</evidence>
<dbReference type="InterPro" id="IPR020974">
    <property type="entry name" value="CPD_dom"/>
</dbReference>
<keyword evidence="10" id="KW-0677">Repeat</keyword>
<dbReference type="KEGG" id="fsm:CCS41_07870"/>
<protein>
    <recommendedName>
        <fullName evidence="26">Peptidase C80 domain-containing protein</fullName>
    </recommendedName>
</protein>
<keyword evidence="17" id="KW-0446">Lipid-binding</keyword>
<name>A0A2U8I5I1_9GAMM</name>
<evidence type="ECO:0000256" key="2">
    <source>
        <dbReference type="ARBA" id="ARBA00004165"/>
    </source>
</evidence>
<dbReference type="GO" id="GO:0090729">
    <property type="term" value="F:toxin activity"/>
    <property type="evidence" value="ECO:0007669"/>
    <property type="project" value="UniProtKB-KW"/>
</dbReference>
<evidence type="ECO:0000313" key="28">
    <source>
        <dbReference type="Proteomes" id="UP000261875"/>
    </source>
</evidence>
<feature type="region of interest" description="Disordered" evidence="25">
    <location>
        <begin position="221"/>
        <end position="245"/>
    </location>
</feature>
<dbReference type="Gene3D" id="3.40.50.11050">
    <property type="match status" value="1"/>
</dbReference>